<dbReference type="KEGG" id="tac:Ta0584"/>
<organism evidence="2 3">
    <name type="scientific">Thermoplasma acidophilum (strain ATCC 25905 / DSM 1728 / JCM 9062 / NBRC 15155 / AMRC-C165)</name>
    <dbReference type="NCBI Taxonomy" id="273075"/>
    <lineage>
        <taxon>Archaea</taxon>
        <taxon>Methanobacteriati</taxon>
        <taxon>Thermoplasmatota</taxon>
        <taxon>Thermoplasmata</taxon>
        <taxon>Thermoplasmatales</taxon>
        <taxon>Thermoplasmataceae</taxon>
        <taxon>Thermoplasma</taxon>
    </lineage>
</organism>
<dbReference type="InParanoid" id="Q9HKL3"/>
<dbReference type="OrthoDB" id="56312at2157"/>
<dbReference type="HOGENOM" id="CLU_2271166_0_0_2"/>
<dbReference type="PaxDb" id="273075-Ta0584"/>
<name>Q9HKL3_THEAC</name>
<sequence>MTIRIVLDLSDDEKKIVDLIRIQGETYVDTIRRIIEDYYEYQLVKDAVNKIYEKLGLSEKKEAVSDPPENTTSKKTVEITTGHPVSMTKVEELKKNLESRWK</sequence>
<dbReference type="STRING" id="273075.gene:9571804"/>
<dbReference type="AlphaFoldDB" id="Q9HKL3"/>
<gene>
    <name evidence="2" type="ordered locus">Ta0584</name>
</gene>
<dbReference type="eggNOG" id="arCOG07385">
    <property type="taxonomic scope" value="Archaea"/>
</dbReference>
<dbReference type="Proteomes" id="UP000001024">
    <property type="component" value="Chromosome"/>
</dbReference>
<dbReference type="EnsemblBacteria" id="CAC11724">
    <property type="protein sequence ID" value="CAC11724"/>
    <property type="gene ID" value="CAC11724"/>
</dbReference>
<evidence type="ECO:0000313" key="3">
    <source>
        <dbReference type="Proteomes" id="UP000001024"/>
    </source>
</evidence>
<feature type="region of interest" description="Disordered" evidence="1">
    <location>
        <begin position="60"/>
        <end position="83"/>
    </location>
</feature>
<evidence type="ECO:0000313" key="2">
    <source>
        <dbReference type="EMBL" id="CAC11724.1"/>
    </source>
</evidence>
<dbReference type="EMBL" id="AL445064">
    <property type="protein sequence ID" value="CAC11724.1"/>
    <property type="molecule type" value="Genomic_DNA"/>
</dbReference>
<keyword evidence="3" id="KW-1185">Reference proteome</keyword>
<dbReference type="RefSeq" id="WP_010901009.1">
    <property type="nucleotide sequence ID" value="NC_002578.1"/>
</dbReference>
<protein>
    <submittedName>
        <fullName evidence="2">Hypothetical membrane protein</fullName>
    </submittedName>
</protein>
<evidence type="ECO:0000256" key="1">
    <source>
        <dbReference type="SAM" id="MobiDB-lite"/>
    </source>
</evidence>
<accession>Q9HKL3</accession>
<reference evidence="2 3" key="1">
    <citation type="journal article" date="2000" name="Nature">
        <title>The genome sequence of the thermoacidophilic scavenger Thermoplasma acidophilum.</title>
        <authorList>
            <person name="Ruepp A."/>
            <person name="Graml W."/>
            <person name="Santos-Martinez M.L."/>
            <person name="Koretke K.K."/>
            <person name="Volker C."/>
            <person name="Mewes H.W."/>
            <person name="Frishman D."/>
            <person name="Stocker S."/>
            <person name="Lupas A.N."/>
            <person name="Baumeister W."/>
        </authorList>
    </citation>
    <scope>NUCLEOTIDE SEQUENCE [LARGE SCALE GENOMIC DNA]</scope>
    <source>
        <strain evidence="3">ATCC 25905 / DSM 1728 / JCM 9062 / NBRC 15155 / AMRC-C165</strain>
    </source>
</reference>
<proteinExistence type="predicted"/>